<organism evidence="2 3">
    <name type="scientific">Caerostris extrusa</name>
    <name type="common">Bark spider</name>
    <name type="synonym">Caerostris bankana</name>
    <dbReference type="NCBI Taxonomy" id="172846"/>
    <lineage>
        <taxon>Eukaryota</taxon>
        <taxon>Metazoa</taxon>
        <taxon>Ecdysozoa</taxon>
        <taxon>Arthropoda</taxon>
        <taxon>Chelicerata</taxon>
        <taxon>Arachnida</taxon>
        <taxon>Araneae</taxon>
        <taxon>Araneomorphae</taxon>
        <taxon>Entelegynae</taxon>
        <taxon>Araneoidea</taxon>
        <taxon>Araneidae</taxon>
        <taxon>Caerostris</taxon>
    </lineage>
</organism>
<proteinExistence type="predicted"/>
<dbReference type="EMBL" id="BPLR01002112">
    <property type="protein sequence ID" value="GIX70112.1"/>
    <property type="molecule type" value="Genomic_DNA"/>
</dbReference>
<sequence>MPSSRVNDNLNDCREKKRKQKSPCKTTVRRSIQSGAQTCRREKERKTYALGKSRLKSGVCNLILDGPCPTDPMTRQTTFAFLLPPFTLWSASPEDAYLCISNTYRQYISPIR</sequence>
<accession>A0AAV4MD66</accession>
<dbReference type="Proteomes" id="UP001054945">
    <property type="component" value="Unassembled WGS sequence"/>
</dbReference>
<keyword evidence="3" id="KW-1185">Reference proteome</keyword>
<evidence type="ECO:0000256" key="1">
    <source>
        <dbReference type="SAM" id="MobiDB-lite"/>
    </source>
</evidence>
<reference evidence="2 3" key="1">
    <citation type="submission" date="2021-06" db="EMBL/GenBank/DDBJ databases">
        <title>Caerostris extrusa draft genome.</title>
        <authorList>
            <person name="Kono N."/>
            <person name="Arakawa K."/>
        </authorList>
    </citation>
    <scope>NUCLEOTIDE SEQUENCE [LARGE SCALE GENOMIC DNA]</scope>
</reference>
<evidence type="ECO:0000313" key="2">
    <source>
        <dbReference type="EMBL" id="GIX70112.1"/>
    </source>
</evidence>
<name>A0AAV4MD66_CAEEX</name>
<protein>
    <submittedName>
        <fullName evidence="2">Uncharacterized protein</fullName>
    </submittedName>
</protein>
<gene>
    <name evidence="2" type="ORF">CEXT_639591</name>
</gene>
<comment type="caution">
    <text evidence="2">The sequence shown here is derived from an EMBL/GenBank/DDBJ whole genome shotgun (WGS) entry which is preliminary data.</text>
</comment>
<dbReference type="AlphaFoldDB" id="A0AAV4MD66"/>
<evidence type="ECO:0000313" key="3">
    <source>
        <dbReference type="Proteomes" id="UP001054945"/>
    </source>
</evidence>
<feature type="compositionally biased region" description="Polar residues" evidence="1">
    <location>
        <begin position="1"/>
        <end position="10"/>
    </location>
</feature>
<feature type="region of interest" description="Disordered" evidence="1">
    <location>
        <begin position="1"/>
        <end position="29"/>
    </location>
</feature>